<evidence type="ECO:0000313" key="3">
    <source>
        <dbReference type="WBParaSite" id="maker-unitig_24877-snap-gene-0.2-mRNA-1"/>
    </source>
</evidence>
<feature type="region of interest" description="Disordered" evidence="1">
    <location>
        <begin position="59"/>
        <end position="146"/>
    </location>
</feature>
<organism evidence="2 3">
    <name type="scientific">Macrostomum lignano</name>
    <dbReference type="NCBI Taxonomy" id="282301"/>
    <lineage>
        <taxon>Eukaryota</taxon>
        <taxon>Metazoa</taxon>
        <taxon>Spiralia</taxon>
        <taxon>Lophotrochozoa</taxon>
        <taxon>Platyhelminthes</taxon>
        <taxon>Rhabditophora</taxon>
        <taxon>Macrostomorpha</taxon>
        <taxon>Macrostomida</taxon>
        <taxon>Macrostomidae</taxon>
        <taxon>Macrostomum</taxon>
    </lineage>
</organism>
<keyword evidence="2" id="KW-1185">Reference proteome</keyword>
<feature type="compositionally biased region" description="Pro residues" evidence="1">
    <location>
        <begin position="329"/>
        <end position="340"/>
    </location>
</feature>
<dbReference type="AlphaFoldDB" id="A0A1I8F8S5"/>
<accession>A0A1I8F8S5</accession>
<evidence type="ECO:0000313" key="2">
    <source>
        <dbReference type="Proteomes" id="UP000095280"/>
    </source>
</evidence>
<feature type="region of interest" description="Disordered" evidence="1">
    <location>
        <begin position="297"/>
        <end position="350"/>
    </location>
</feature>
<feature type="compositionally biased region" description="Low complexity" evidence="1">
    <location>
        <begin position="583"/>
        <end position="594"/>
    </location>
</feature>
<reference evidence="3" key="1">
    <citation type="submission" date="2016-11" db="UniProtKB">
        <authorList>
            <consortium name="WormBaseParasite"/>
        </authorList>
    </citation>
    <scope>IDENTIFICATION</scope>
</reference>
<sequence>CELDFLDTDDKYSSDFKLSLDLVVSPQDKPLVDGPPPWDGFQARPRLLVSEDEELAKLRADFMRDGEAPPLASPVSSQDSPLADNEPAAPAAAAAAAAAAAPPKPQREGGSSFFDTLDWQHLEEPAPSAQPPISEPQQQRDDGPRDYEAEALRAAHEKPSGIAPRPKPRGGADCLAAVLAISSRTGRPIWSNPRRLTTSLLGWPTCWDLAAARRWRSNGGLSPAASSASLRQTQSNADLLSDLFSSAPAPAAASADDGNRARRLYVVDDFSASEFHSGAGPNRTCLTLAPTGEGNLEFDPFAPIGGQQQQKPPHSAKAAASAKARSSKPPKPQPSRPPLPSAGQQQQSKPNYSRFKFLSTAAPASSSSSFGAGSGVCGYFDDLLKGAGHGNFVGGRAKISAKSAQSATRCGTRPGRSLWTRSGQPGVAGKSETVRVCSARMQHGSVGGCRWTPVSHGRPGVGDQVNRKACLAVHPDNGAGTQQRGLLQSLSSLELNDAWSAAFEESGMKSLYEAGGAHSPPPNRKIHHRILISLSQNWEEFKKFIIFLVQSMRFQKALRFCSCLPGAFWRALAEAHVRQPGKLTGTRGSSLGSSDHTQSKPIT</sequence>
<evidence type="ECO:0000256" key="1">
    <source>
        <dbReference type="SAM" id="MobiDB-lite"/>
    </source>
</evidence>
<dbReference type="WBParaSite" id="maker-unitig_24877-snap-gene-0.2-mRNA-1">
    <property type="protein sequence ID" value="maker-unitig_24877-snap-gene-0.2-mRNA-1"/>
    <property type="gene ID" value="maker-unitig_24877-snap-gene-0.2"/>
</dbReference>
<feature type="compositionally biased region" description="Low complexity" evidence="1">
    <location>
        <begin position="87"/>
        <end position="101"/>
    </location>
</feature>
<protein>
    <submittedName>
        <fullName evidence="3">J domain-containing protein</fullName>
    </submittedName>
</protein>
<feature type="region of interest" description="Disordered" evidence="1">
    <location>
        <begin position="403"/>
        <end position="427"/>
    </location>
</feature>
<dbReference type="Proteomes" id="UP000095280">
    <property type="component" value="Unplaced"/>
</dbReference>
<feature type="compositionally biased region" description="Low complexity" evidence="1">
    <location>
        <begin position="307"/>
        <end position="324"/>
    </location>
</feature>
<feature type="region of interest" description="Disordered" evidence="1">
    <location>
        <begin position="583"/>
        <end position="603"/>
    </location>
</feature>
<name>A0A1I8F8S5_9PLAT</name>
<proteinExistence type="predicted"/>